<protein>
    <submittedName>
        <fullName evidence="2">Uncharacterized protein</fullName>
    </submittedName>
</protein>
<evidence type="ECO:0000313" key="2">
    <source>
        <dbReference type="EMBL" id="GAA3556047.1"/>
    </source>
</evidence>
<accession>A0ABP6WTG4</accession>
<dbReference type="EMBL" id="BAABDQ010000007">
    <property type="protein sequence ID" value="GAA3556047.1"/>
    <property type="molecule type" value="Genomic_DNA"/>
</dbReference>
<dbReference type="RefSeq" id="WP_345563814.1">
    <property type="nucleotide sequence ID" value="NZ_BAABDQ010000007.1"/>
</dbReference>
<sequence length="96" mass="10936">MWPERLRPPEKWRVTSRDAPFSDALPCKGRRVMVIEDDVRRIAPALPETPEKTRYGTPAFSVRGKWFARIKEEGDPLGAEEEKAAPGRERAIPHTA</sequence>
<evidence type="ECO:0000313" key="3">
    <source>
        <dbReference type="Proteomes" id="UP001500630"/>
    </source>
</evidence>
<name>A0ABP6WTG4_9ACTN</name>
<gene>
    <name evidence="2" type="ORF">GCM10022419_040620</name>
</gene>
<dbReference type="Proteomes" id="UP001500630">
    <property type="component" value="Unassembled WGS sequence"/>
</dbReference>
<reference evidence="3" key="1">
    <citation type="journal article" date="2019" name="Int. J. Syst. Evol. Microbiol.">
        <title>The Global Catalogue of Microorganisms (GCM) 10K type strain sequencing project: providing services to taxonomists for standard genome sequencing and annotation.</title>
        <authorList>
            <consortium name="The Broad Institute Genomics Platform"/>
            <consortium name="The Broad Institute Genome Sequencing Center for Infectious Disease"/>
            <person name="Wu L."/>
            <person name="Ma J."/>
        </authorList>
    </citation>
    <scope>NUCLEOTIDE SEQUENCE [LARGE SCALE GENOMIC DNA]</scope>
    <source>
        <strain evidence="3">JCM 17326</strain>
    </source>
</reference>
<keyword evidence="3" id="KW-1185">Reference proteome</keyword>
<feature type="region of interest" description="Disordered" evidence="1">
    <location>
        <begin position="73"/>
        <end position="96"/>
    </location>
</feature>
<organism evidence="2 3">
    <name type="scientific">Nonomuraea rosea</name>
    <dbReference type="NCBI Taxonomy" id="638574"/>
    <lineage>
        <taxon>Bacteria</taxon>
        <taxon>Bacillati</taxon>
        <taxon>Actinomycetota</taxon>
        <taxon>Actinomycetes</taxon>
        <taxon>Streptosporangiales</taxon>
        <taxon>Streptosporangiaceae</taxon>
        <taxon>Nonomuraea</taxon>
    </lineage>
</organism>
<proteinExistence type="predicted"/>
<comment type="caution">
    <text evidence="2">The sequence shown here is derived from an EMBL/GenBank/DDBJ whole genome shotgun (WGS) entry which is preliminary data.</text>
</comment>
<evidence type="ECO:0000256" key="1">
    <source>
        <dbReference type="SAM" id="MobiDB-lite"/>
    </source>
</evidence>